<dbReference type="Pfam" id="PF02743">
    <property type="entry name" value="dCache_1"/>
    <property type="match status" value="1"/>
</dbReference>
<keyword evidence="16" id="KW-1185">Reference proteome</keyword>
<dbReference type="SUPFAM" id="SSF47384">
    <property type="entry name" value="Homodimeric domain of signal transducing histidine kinase"/>
    <property type="match status" value="1"/>
</dbReference>
<dbReference type="SMART" id="SM00387">
    <property type="entry name" value="HATPase_c"/>
    <property type="match status" value="1"/>
</dbReference>
<dbReference type="InterPro" id="IPR036097">
    <property type="entry name" value="HisK_dim/P_sf"/>
</dbReference>
<dbReference type="Gene3D" id="6.10.250.3020">
    <property type="match status" value="1"/>
</dbReference>
<comment type="subcellular location">
    <subcellularLocation>
        <location evidence="2">Cell membrane</location>
        <topology evidence="2">Multi-pass membrane protein</topology>
    </subcellularLocation>
</comment>
<keyword evidence="5" id="KW-0597">Phosphoprotein</keyword>
<evidence type="ECO:0000313" key="16">
    <source>
        <dbReference type="Proteomes" id="UP000186997"/>
    </source>
</evidence>
<evidence type="ECO:0000256" key="6">
    <source>
        <dbReference type="ARBA" id="ARBA00022679"/>
    </source>
</evidence>
<name>A0A1R3XLC1_9RHOB</name>
<evidence type="ECO:0000256" key="1">
    <source>
        <dbReference type="ARBA" id="ARBA00000085"/>
    </source>
</evidence>
<protein>
    <recommendedName>
        <fullName evidence="3">histidine kinase</fullName>
        <ecNumber evidence="3">2.7.13.3</ecNumber>
    </recommendedName>
</protein>
<dbReference type="PANTHER" id="PTHR43065">
    <property type="entry name" value="SENSOR HISTIDINE KINASE"/>
    <property type="match status" value="1"/>
</dbReference>
<dbReference type="Proteomes" id="UP000186997">
    <property type="component" value="Unassembled WGS sequence"/>
</dbReference>
<organism evidence="15 16">
    <name type="scientific">Yoonia rosea</name>
    <dbReference type="NCBI Taxonomy" id="287098"/>
    <lineage>
        <taxon>Bacteria</taxon>
        <taxon>Pseudomonadati</taxon>
        <taxon>Pseudomonadota</taxon>
        <taxon>Alphaproteobacteria</taxon>
        <taxon>Rhodobacterales</taxon>
        <taxon>Paracoccaceae</taxon>
        <taxon>Yoonia</taxon>
    </lineage>
</organism>
<dbReference type="RefSeq" id="WP_076661162.1">
    <property type="nucleotide sequence ID" value="NZ_FTPR01000004.1"/>
</dbReference>
<keyword evidence="10" id="KW-0067">ATP-binding</keyword>
<keyword evidence="7" id="KW-0812">Transmembrane</keyword>
<evidence type="ECO:0000256" key="5">
    <source>
        <dbReference type="ARBA" id="ARBA00022553"/>
    </source>
</evidence>
<dbReference type="SUPFAM" id="SSF55874">
    <property type="entry name" value="ATPase domain of HSP90 chaperone/DNA topoisomerase II/histidine kinase"/>
    <property type="match status" value="1"/>
</dbReference>
<feature type="domain" description="Histidine kinase" evidence="14">
    <location>
        <begin position="360"/>
        <end position="572"/>
    </location>
</feature>
<evidence type="ECO:0000259" key="14">
    <source>
        <dbReference type="PROSITE" id="PS50109"/>
    </source>
</evidence>
<dbReference type="Gene3D" id="3.30.450.20">
    <property type="entry name" value="PAS domain"/>
    <property type="match status" value="2"/>
</dbReference>
<dbReference type="InterPro" id="IPR005467">
    <property type="entry name" value="His_kinase_dom"/>
</dbReference>
<dbReference type="InterPro" id="IPR004358">
    <property type="entry name" value="Sig_transdc_His_kin-like_C"/>
</dbReference>
<evidence type="ECO:0000313" key="15">
    <source>
        <dbReference type="EMBL" id="SIT92155.1"/>
    </source>
</evidence>
<dbReference type="PIRSF" id="PIRSF036431">
    <property type="entry name" value="STHK_DctB"/>
    <property type="match status" value="1"/>
</dbReference>
<gene>
    <name evidence="15" type="ORF">SAMN05421665_3585</name>
</gene>
<dbReference type="PRINTS" id="PR00344">
    <property type="entry name" value="BCTRLSENSOR"/>
</dbReference>
<keyword evidence="4" id="KW-1003">Cell membrane</keyword>
<dbReference type="STRING" id="287098.SAMN05421665_3585"/>
<keyword evidence="13" id="KW-0472">Membrane</keyword>
<dbReference type="CDD" id="cd12914">
    <property type="entry name" value="PDC1_DGC_like"/>
    <property type="match status" value="1"/>
</dbReference>
<dbReference type="InterPro" id="IPR033479">
    <property type="entry name" value="dCache_1"/>
</dbReference>
<dbReference type="PROSITE" id="PS50109">
    <property type="entry name" value="HIS_KIN"/>
    <property type="match status" value="1"/>
</dbReference>
<dbReference type="Gene3D" id="1.10.287.130">
    <property type="match status" value="1"/>
</dbReference>
<evidence type="ECO:0000256" key="3">
    <source>
        <dbReference type="ARBA" id="ARBA00012438"/>
    </source>
</evidence>
<keyword evidence="8" id="KW-0547">Nucleotide-binding</keyword>
<keyword evidence="6" id="KW-0808">Transferase</keyword>
<dbReference type="SUPFAM" id="SSF103190">
    <property type="entry name" value="Sensory domain-like"/>
    <property type="match status" value="1"/>
</dbReference>
<keyword evidence="12" id="KW-0902">Two-component regulatory system</keyword>
<evidence type="ECO:0000256" key="12">
    <source>
        <dbReference type="ARBA" id="ARBA00023012"/>
    </source>
</evidence>
<evidence type="ECO:0000256" key="11">
    <source>
        <dbReference type="ARBA" id="ARBA00022989"/>
    </source>
</evidence>
<dbReference type="EC" id="2.7.13.3" evidence="3"/>
<dbReference type="InterPro" id="IPR003661">
    <property type="entry name" value="HisK_dim/P_dom"/>
</dbReference>
<comment type="catalytic activity">
    <reaction evidence="1">
        <text>ATP + protein L-histidine = ADP + protein N-phospho-L-histidine.</text>
        <dbReference type="EC" id="2.7.13.3"/>
    </reaction>
</comment>
<reference evidence="16" key="1">
    <citation type="submission" date="2017-01" db="EMBL/GenBank/DDBJ databases">
        <authorList>
            <person name="Varghese N."/>
            <person name="Submissions S."/>
        </authorList>
    </citation>
    <scope>NUCLEOTIDE SEQUENCE [LARGE SCALE GENOMIC DNA]</scope>
    <source>
        <strain evidence="16">DSM 29591</strain>
    </source>
</reference>
<dbReference type="OrthoDB" id="7568856at2"/>
<dbReference type="InterPro" id="IPR003594">
    <property type="entry name" value="HATPase_dom"/>
</dbReference>
<dbReference type="GO" id="GO:0000155">
    <property type="term" value="F:phosphorelay sensor kinase activity"/>
    <property type="evidence" value="ECO:0007669"/>
    <property type="project" value="InterPro"/>
</dbReference>
<evidence type="ECO:0000256" key="8">
    <source>
        <dbReference type="ARBA" id="ARBA00022741"/>
    </source>
</evidence>
<sequence length="579" mass="61400">MALVRPLLLAGLAAVLVWVVAQNLVLGAARTELDQTLLLTKRAVEAEVERLRSLPAVAAEDVRVRDALAGTGSLQAANSYLETVAVHAQAGELFLIDAEGETIAASNWNRAGSFVGENYGFRPYFQEAMAKGQGQFYAIGVTTGVPGYFLSTRIDVGNISGVLVVKLDLRPLENIWRSANADVALADANGVVFLSARPDWQYRALSTLSQEVMDQIVATRAYEGVSFATSAPLVRTAIEGSDAVGNGWIARLTPMPSTGWQVIAARATAGMQLVSLAAAALAALATLAIAAAFKAWEQRRQIIALRLSQSEKLEAMVIARTSDLAREVDARVQAEIDLRATQEALVHTEKMAALGRMSTAIVHEISQPLAAMEATLSAAELGLDQEDTATARRLDKARGLIRRMQRTTKHLKSFARKEVPQLMLVGLCAPVTSALDLVAPRARAIGVVPVFHAPEGRVDVMAGAIRIEQVVANLLLNALDAVADMPDAQITVTVTAHAGQAELCVQDNGKGIADADLAKVGEPFFSTKLTGAGLGLGLAICKAIISDFNGTLDIRSHQNQGTRVTVTLPLAVQKSAEAA</sequence>
<dbReference type="InterPro" id="IPR029151">
    <property type="entry name" value="Sensor-like_sf"/>
</dbReference>
<dbReference type="PANTHER" id="PTHR43065:SF10">
    <property type="entry name" value="PEROXIDE STRESS-ACTIVATED HISTIDINE KINASE MAK3"/>
    <property type="match status" value="1"/>
</dbReference>
<proteinExistence type="predicted"/>
<keyword evidence="9 15" id="KW-0418">Kinase</keyword>
<keyword evidence="11" id="KW-1133">Transmembrane helix</keyword>
<dbReference type="InterPro" id="IPR036890">
    <property type="entry name" value="HATPase_C_sf"/>
</dbReference>
<dbReference type="InterPro" id="IPR017055">
    <property type="entry name" value="Sig_transdc_His_kinase_DctB"/>
</dbReference>
<dbReference type="AlphaFoldDB" id="A0A1R3XLC1"/>
<dbReference type="GO" id="GO:0005524">
    <property type="term" value="F:ATP binding"/>
    <property type="evidence" value="ECO:0007669"/>
    <property type="project" value="UniProtKB-KW"/>
</dbReference>
<evidence type="ECO:0000256" key="9">
    <source>
        <dbReference type="ARBA" id="ARBA00022777"/>
    </source>
</evidence>
<accession>A0A1R3XLC1</accession>
<dbReference type="Gene3D" id="3.30.565.10">
    <property type="entry name" value="Histidine kinase-like ATPase, C-terminal domain"/>
    <property type="match status" value="1"/>
</dbReference>
<dbReference type="CDD" id="cd00082">
    <property type="entry name" value="HisKA"/>
    <property type="match status" value="1"/>
</dbReference>
<evidence type="ECO:0000256" key="13">
    <source>
        <dbReference type="ARBA" id="ARBA00023136"/>
    </source>
</evidence>
<evidence type="ECO:0000256" key="4">
    <source>
        <dbReference type="ARBA" id="ARBA00022475"/>
    </source>
</evidence>
<evidence type="ECO:0000256" key="7">
    <source>
        <dbReference type="ARBA" id="ARBA00022692"/>
    </source>
</evidence>
<evidence type="ECO:0000256" key="2">
    <source>
        <dbReference type="ARBA" id="ARBA00004651"/>
    </source>
</evidence>
<dbReference type="CDD" id="cd00075">
    <property type="entry name" value="HATPase"/>
    <property type="match status" value="1"/>
</dbReference>
<dbReference type="Pfam" id="PF02518">
    <property type="entry name" value="HATPase_c"/>
    <property type="match status" value="1"/>
</dbReference>
<evidence type="ECO:0000256" key="10">
    <source>
        <dbReference type="ARBA" id="ARBA00022840"/>
    </source>
</evidence>
<dbReference type="EMBL" id="FTPR01000004">
    <property type="protein sequence ID" value="SIT92155.1"/>
    <property type="molecule type" value="Genomic_DNA"/>
</dbReference>
<dbReference type="GO" id="GO:0005886">
    <property type="term" value="C:plasma membrane"/>
    <property type="evidence" value="ECO:0007669"/>
    <property type="project" value="UniProtKB-SubCell"/>
</dbReference>